<evidence type="ECO:0000313" key="3">
    <source>
        <dbReference type="Proteomes" id="UP001549749"/>
    </source>
</evidence>
<feature type="transmembrane region" description="Helical" evidence="1">
    <location>
        <begin position="32"/>
        <end position="52"/>
    </location>
</feature>
<accession>A0ABV2T629</accession>
<evidence type="ECO:0000256" key="1">
    <source>
        <dbReference type="SAM" id="Phobius"/>
    </source>
</evidence>
<dbReference type="EMBL" id="JBEXAC010000001">
    <property type="protein sequence ID" value="MET6998095.1"/>
    <property type="molecule type" value="Genomic_DNA"/>
</dbReference>
<evidence type="ECO:0000313" key="2">
    <source>
        <dbReference type="EMBL" id="MET6998095.1"/>
    </source>
</evidence>
<sequence length="132" mass="15219">MKQLFDPLFIAYCLAWCVIHLFRYAGQPLPLLNGHLTDFLAVPAMAHVAVTFTRRWIVRDRSYTYPLSYLLFIALYVSIVSEWVMPDYSTKYTRDGWDVVAYFAGSIFYYYCHGSIGGHNKPANNIHPPTLS</sequence>
<feature type="transmembrane region" description="Helical" evidence="1">
    <location>
        <begin position="7"/>
        <end position="26"/>
    </location>
</feature>
<gene>
    <name evidence="2" type="ORF">ABR189_11970</name>
</gene>
<dbReference type="Proteomes" id="UP001549749">
    <property type="component" value="Unassembled WGS sequence"/>
</dbReference>
<protein>
    <recommendedName>
        <fullName evidence="4">Magnesium citrate secondary transporter</fullName>
    </recommendedName>
</protein>
<keyword evidence="1" id="KW-0812">Transmembrane</keyword>
<dbReference type="RefSeq" id="WP_354660730.1">
    <property type="nucleotide sequence ID" value="NZ_JBEXAC010000001.1"/>
</dbReference>
<proteinExistence type="predicted"/>
<comment type="caution">
    <text evidence="2">The sequence shown here is derived from an EMBL/GenBank/DDBJ whole genome shotgun (WGS) entry which is preliminary data.</text>
</comment>
<keyword evidence="1" id="KW-0472">Membrane</keyword>
<reference evidence="2 3" key="1">
    <citation type="submission" date="2024-06" db="EMBL/GenBank/DDBJ databases">
        <title>Chitinophaga defluvii sp. nov., isolated from municipal sewage.</title>
        <authorList>
            <person name="Zhang L."/>
        </authorList>
    </citation>
    <scope>NUCLEOTIDE SEQUENCE [LARGE SCALE GENOMIC DNA]</scope>
    <source>
        <strain evidence="2 3">H8</strain>
    </source>
</reference>
<keyword evidence="3" id="KW-1185">Reference proteome</keyword>
<name>A0ABV2T629_9BACT</name>
<evidence type="ECO:0008006" key="4">
    <source>
        <dbReference type="Google" id="ProtNLM"/>
    </source>
</evidence>
<organism evidence="2 3">
    <name type="scientific">Chitinophaga defluvii</name>
    <dbReference type="NCBI Taxonomy" id="3163343"/>
    <lineage>
        <taxon>Bacteria</taxon>
        <taxon>Pseudomonadati</taxon>
        <taxon>Bacteroidota</taxon>
        <taxon>Chitinophagia</taxon>
        <taxon>Chitinophagales</taxon>
        <taxon>Chitinophagaceae</taxon>
        <taxon>Chitinophaga</taxon>
    </lineage>
</organism>
<keyword evidence="1" id="KW-1133">Transmembrane helix</keyword>
<feature type="transmembrane region" description="Helical" evidence="1">
    <location>
        <begin position="96"/>
        <end position="112"/>
    </location>
</feature>
<feature type="transmembrane region" description="Helical" evidence="1">
    <location>
        <begin position="64"/>
        <end position="84"/>
    </location>
</feature>